<name>A0A248LLX1_9NEIS</name>
<organism evidence="9 10">
    <name type="scientific">Laribacter hongkongensis</name>
    <dbReference type="NCBI Taxonomy" id="168471"/>
    <lineage>
        <taxon>Bacteria</taxon>
        <taxon>Pseudomonadati</taxon>
        <taxon>Pseudomonadota</taxon>
        <taxon>Betaproteobacteria</taxon>
        <taxon>Neisseriales</taxon>
        <taxon>Aquaspirillaceae</taxon>
        <taxon>Laribacter</taxon>
    </lineage>
</organism>
<dbReference type="InterPro" id="IPR011527">
    <property type="entry name" value="ABC1_TM_dom"/>
</dbReference>
<dbReference type="AlphaFoldDB" id="A0A248LLX1"/>
<evidence type="ECO:0000256" key="4">
    <source>
        <dbReference type="ARBA" id="ARBA00022692"/>
    </source>
</evidence>
<dbReference type="PANTHER" id="PTHR11384">
    <property type="entry name" value="ATP-BINDING CASSETTE, SUB-FAMILY D MEMBER"/>
    <property type="match status" value="1"/>
</dbReference>
<keyword evidence="2" id="KW-0813">Transport</keyword>
<dbReference type="Pfam" id="PF06472">
    <property type="entry name" value="ABC_membrane_2"/>
    <property type="match status" value="1"/>
</dbReference>
<dbReference type="PROSITE" id="PS00211">
    <property type="entry name" value="ABC_TRANSPORTER_1"/>
    <property type="match status" value="1"/>
</dbReference>
<dbReference type="PROSITE" id="PS50893">
    <property type="entry name" value="ABC_TRANSPORTER_2"/>
    <property type="match status" value="1"/>
</dbReference>
<keyword evidence="4" id="KW-0812">Transmembrane</keyword>
<dbReference type="Gene3D" id="1.20.1560.10">
    <property type="entry name" value="ABC transporter type 1, transmembrane domain"/>
    <property type="match status" value="1"/>
</dbReference>
<dbReference type="OrthoDB" id="9810134at2"/>
<keyword evidence="8" id="KW-0472">Membrane</keyword>
<evidence type="ECO:0000256" key="2">
    <source>
        <dbReference type="ARBA" id="ARBA00022448"/>
    </source>
</evidence>
<evidence type="ECO:0000256" key="8">
    <source>
        <dbReference type="ARBA" id="ARBA00023136"/>
    </source>
</evidence>
<evidence type="ECO:0000256" key="5">
    <source>
        <dbReference type="ARBA" id="ARBA00022741"/>
    </source>
</evidence>
<evidence type="ECO:0000256" key="1">
    <source>
        <dbReference type="ARBA" id="ARBA00004651"/>
    </source>
</evidence>
<dbReference type="InterPro" id="IPR050835">
    <property type="entry name" value="ABC_transporter_sub-D"/>
</dbReference>
<dbReference type="Pfam" id="PF00005">
    <property type="entry name" value="ABC_tran"/>
    <property type="match status" value="1"/>
</dbReference>
<evidence type="ECO:0000313" key="9">
    <source>
        <dbReference type="EMBL" id="ASJ25356.1"/>
    </source>
</evidence>
<protein>
    <submittedName>
        <fullName evidence="9">ABC transporter-like protein</fullName>
    </submittedName>
</protein>
<dbReference type="PANTHER" id="PTHR11384:SF59">
    <property type="entry name" value="LYSOSOMAL COBALAMIN TRANSPORTER ABCD4"/>
    <property type="match status" value="1"/>
</dbReference>
<dbReference type="InterPro" id="IPR036640">
    <property type="entry name" value="ABC1_TM_sf"/>
</dbReference>
<evidence type="ECO:0000313" key="10">
    <source>
        <dbReference type="Proteomes" id="UP000197424"/>
    </source>
</evidence>
<dbReference type="PROSITE" id="PS50929">
    <property type="entry name" value="ABC_TM1F"/>
    <property type="match status" value="1"/>
</dbReference>
<proteinExistence type="predicted"/>
<keyword evidence="5" id="KW-0547">Nucleotide-binding</keyword>
<dbReference type="GO" id="GO:0016887">
    <property type="term" value="F:ATP hydrolysis activity"/>
    <property type="evidence" value="ECO:0007669"/>
    <property type="project" value="InterPro"/>
</dbReference>
<dbReference type="GO" id="GO:0005886">
    <property type="term" value="C:plasma membrane"/>
    <property type="evidence" value="ECO:0007669"/>
    <property type="project" value="UniProtKB-SubCell"/>
</dbReference>
<dbReference type="SMART" id="SM00382">
    <property type="entry name" value="AAA"/>
    <property type="match status" value="1"/>
</dbReference>
<dbReference type="Proteomes" id="UP000197424">
    <property type="component" value="Chromosome"/>
</dbReference>
<dbReference type="GO" id="GO:0140359">
    <property type="term" value="F:ABC-type transporter activity"/>
    <property type="evidence" value="ECO:0007669"/>
    <property type="project" value="InterPro"/>
</dbReference>
<keyword evidence="7" id="KW-1133">Transmembrane helix</keyword>
<gene>
    <name evidence="9" type="ORF">LHGZ1_2525</name>
</gene>
<dbReference type="GO" id="GO:0005524">
    <property type="term" value="F:ATP binding"/>
    <property type="evidence" value="ECO:0007669"/>
    <property type="project" value="UniProtKB-KW"/>
</dbReference>
<comment type="subcellular location">
    <subcellularLocation>
        <location evidence="1">Cell membrane</location>
        <topology evidence="1">Multi-pass membrane protein</topology>
    </subcellularLocation>
</comment>
<dbReference type="RefSeq" id="WP_088861254.1">
    <property type="nucleotide sequence ID" value="NZ_CP022115.1"/>
</dbReference>
<dbReference type="InterPro" id="IPR027417">
    <property type="entry name" value="P-loop_NTPase"/>
</dbReference>
<evidence type="ECO:0000256" key="6">
    <source>
        <dbReference type="ARBA" id="ARBA00022840"/>
    </source>
</evidence>
<keyword evidence="3" id="KW-1003">Cell membrane</keyword>
<dbReference type="Gene3D" id="3.40.50.300">
    <property type="entry name" value="P-loop containing nucleotide triphosphate hydrolases"/>
    <property type="match status" value="1"/>
</dbReference>
<dbReference type="SUPFAM" id="SSF52540">
    <property type="entry name" value="P-loop containing nucleoside triphosphate hydrolases"/>
    <property type="match status" value="1"/>
</dbReference>
<evidence type="ECO:0000256" key="3">
    <source>
        <dbReference type="ARBA" id="ARBA00022475"/>
    </source>
</evidence>
<evidence type="ECO:0000256" key="7">
    <source>
        <dbReference type="ARBA" id="ARBA00022989"/>
    </source>
</evidence>
<dbReference type="InterPro" id="IPR017871">
    <property type="entry name" value="ABC_transporter-like_CS"/>
</dbReference>
<reference evidence="10" key="1">
    <citation type="submission" date="2017-06" db="EMBL/GenBank/DDBJ databases">
        <title>Whole genome sequence of Laribacter hongkongensis LHGZ1.</title>
        <authorList>
            <person name="Chen D."/>
            <person name="Wu H."/>
            <person name="Chen J."/>
        </authorList>
    </citation>
    <scope>NUCLEOTIDE SEQUENCE [LARGE SCALE GENOMIC DNA]</scope>
    <source>
        <strain evidence="10">LHGZ1</strain>
    </source>
</reference>
<dbReference type="CDD" id="cd03223">
    <property type="entry name" value="ABCD_peroxisomal_ALDP"/>
    <property type="match status" value="1"/>
</dbReference>
<sequence length="571" mass="64666">MNPADRRPHLKEIWPLIRPYWRGDEKRWAWGLLLAVVVLNLGLIGIQVRLNLWNNTFYNTLQNYDQAGFFSALLEFAALAAGFIVMAVYSLYLQQMLQIRWRRWLTFHLLGDWLGEQSYYRIGQLHPPVDNPDQRLAEDIDSFTNNTLGLSLGLMRAVVTLFSFLGILWGLSGHLAFSLAGWQIDIPGYMVWVALLYAVIGSWLTVKIGRPLVGLNFRQQRFEADFRFGLIRVRENAESIALYRGETAERLELDRRFASLFTNFYALMKRQKLLTWFTAAYGQIAIVFPILVAAPRYFAREMPLGGLMQTASAFGQVQESLSWLVDAYPRLADWKATVDRLLTFRHGVEAAHALQPVVAEPSASQLSVSQLALRTPDQRLLLRDIGFRLAEGDSLWLRGPSGCGKSTLLKTLAGIWPHARGHVMLPAGRRVLFLSQRPYLPLGSLREAFYYPDAVPADDDARLKSVMQETGLFHLAERLDKVEPWSHMLSLGEQQRVALARVLLLQPDILFLDEATSALDEAMETHLYALVGNAMKKGILVSVGHRPGLAPHHHQQLNLQQFRPKMTAAGT</sequence>
<accession>A0A248LLX1</accession>
<dbReference type="SUPFAM" id="SSF90123">
    <property type="entry name" value="ABC transporter transmembrane region"/>
    <property type="match status" value="1"/>
</dbReference>
<dbReference type="InterPro" id="IPR003439">
    <property type="entry name" value="ABC_transporter-like_ATP-bd"/>
</dbReference>
<dbReference type="EMBL" id="CP022115">
    <property type="protein sequence ID" value="ASJ25356.1"/>
    <property type="molecule type" value="Genomic_DNA"/>
</dbReference>
<keyword evidence="6" id="KW-0067">ATP-binding</keyword>
<dbReference type="InterPro" id="IPR003593">
    <property type="entry name" value="AAA+_ATPase"/>
</dbReference>